<evidence type="ECO:0000259" key="8">
    <source>
        <dbReference type="PROSITE" id="PS50913"/>
    </source>
</evidence>
<accession>A0ABN7APY1</accession>
<feature type="coiled-coil region" evidence="6">
    <location>
        <begin position="382"/>
        <end position="513"/>
    </location>
</feature>
<feature type="coiled-coil region" evidence="6">
    <location>
        <begin position="176"/>
        <end position="334"/>
    </location>
</feature>
<reference evidence="9 10" key="1">
    <citation type="submission" date="2023-09" db="EMBL/GenBank/DDBJ databases">
        <title>Nesidiocoris tenuis whole genome shotgun sequence.</title>
        <authorList>
            <person name="Shibata T."/>
            <person name="Shimoda M."/>
            <person name="Kobayashi T."/>
            <person name="Uehara T."/>
        </authorList>
    </citation>
    <scope>NUCLEOTIDE SEQUENCE [LARGE SCALE GENOMIC DNA]</scope>
    <source>
        <strain evidence="9 10">Japan</strain>
    </source>
</reference>
<comment type="subcellular location">
    <subcellularLocation>
        <location evidence="2">Cytoplasm</location>
    </subcellularLocation>
    <subcellularLocation>
        <location evidence="1">Endomembrane system</location>
        <topology evidence="1">Peripheral membrane protein</topology>
    </subcellularLocation>
</comment>
<feature type="compositionally biased region" description="Acidic residues" evidence="7">
    <location>
        <begin position="71"/>
        <end position="86"/>
    </location>
</feature>
<feature type="coiled-coil region" evidence="6">
    <location>
        <begin position="548"/>
        <end position="575"/>
    </location>
</feature>
<dbReference type="EMBL" id="AP028912">
    <property type="protein sequence ID" value="BES93484.1"/>
    <property type="molecule type" value="Genomic_DNA"/>
</dbReference>
<evidence type="ECO:0000313" key="10">
    <source>
        <dbReference type="Proteomes" id="UP001307889"/>
    </source>
</evidence>
<feature type="domain" description="GRIP" evidence="8">
    <location>
        <begin position="594"/>
        <end position="644"/>
    </location>
</feature>
<feature type="region of interest" description="Disordered" evidence="7">
    <location>
        <begin position="48"/>
        <end position="86"/>
    </location>
</feature>
<dbReference type="PROSITE" id="PS50913">
    <property type="entry name" value="GRIP"/>
    <property type="match status" value="1"/>
</dbReference>
<evidence type="ECO:0000256" key="4">
    <source>
        <dbReference type="ARBA" id="ARBA00023054"/>
    </source>
</evidence>
<dbReference type="Pfam" id="PF01465">
    <property type="entry name" value="GRIP"/>
    <property type="match status" value="1"/>
</dbReference>
<keyword evidence="10" id="KW-1185">Reference proteome</keyword>
<evidence type="ECO:0000256" key="7">
    <source>
        <dbReference type="SAM" id="MobiDB-lite"/>
    </source>
</evidence>
<evidence type="ECO:0000256" key="6">
    <source>
        <dbReference type="SAM" id="Coils"/>
    </source>
</evidence>
<dbReference type="InterPro" id="IPR051952">
    <property type="entry name" value="Golgi-autophagy_related"/>
</dbReference>
<gene>
    <name evidence="9" type="ORF">NTJ_06294</name>
</gene>
<dbReference type="InterPro" id="IPR000237">
    <property type="entry name" value="GRIP_dom"/>
</dbReference>
<protein>
    <submittedName>
        <fullName evidence="9">GRIP and coiled-coil domain-containing protein</fullName>
    </submittedName>
</protein>
<dbReference type="Gene3D" id="1.10.220.60">
    <property type="entry name" value="GRIP domain"/>
    <property type="match status" value="1"/>
</dbReference>
<feature type="coiled-coil region" evidence="6">
    <location>
        <begin position="87"/>
        <end position="146"/>
    </location>
</feature>
<keyword evidence="5" id="KW-0472">Membrane</keyword>
<dbReference type="SMART" id="SM00755">
    <property type="entry name" value="Grip"/>
    <property type="match status" value="1"/>
</dbReference>
<evidence type="ECO:0000256" key="5">
    <source>
        <dbReference type="ARBA" id="ARBA00023136"/>
    </source>
</evidence>
<dbReference type="PANTHER" id="PTHR23157">
    <property type="entry name" value="GRIP AND COILED-COIL DOMAIN-CONTAINING PROTEIN 1"/>
    <property type="match status" value="1"/>
</dbReference>
<evidence type="ECO:0000256" key="2">
    <source>
        <dbReference type="ARBA" id="ARBA00004496"/>
    </source>
</evidence>
<evidence type="ECO:0000256" key="3">
    <source>
        <dbReference type="ARBA" id="ARBA00022490"/>
    </source>
</evidence>
<evidence type="ECO:0000313" key="9">
    <source>
        <dbReference type="EMBL" id="BES93484.1"/>
    </source>
</evidence>
<keyword evidence="3" id="KW-0963">Cytoplasm</keyword>
<keyword evidence="4 6" id="KW-0175">Coiled coil</keyword>
<dbReference type="Proteomes" id="UP001307889">
    <property type="component" value="Chromosome 4"/>
</dbReference>
<proteinExistence type="predicted"/>
<sequence>MEHLSKKELLDVVSKQQGDLGRYKARLTDLVSAHKTLIKEKELLESSLKSLSQRNAPKSNAPSPEKNQEKDDGEPDDQIEETESENVETLKAQLTTLMNSLSQLSEEKSRMEALFQADKKQIRLEKSQLENRVRELEQRLEHETRAHLAEMENFKSKLIIERHQREKEHNDHGVMIRELQKVVSEERIRRERAEVSLELTKNELSRTKEEMSQMVKETAEVTAQYEALKQKVNDTRQNSGVTNTKLQQELNSLKQQHMLLTMEEQEKIKEAEDKSKKLAAAHELRVANLEARLAELSETVGLYDRLRQSDQVAIEKLKDRLLQLEKEQGEEKSDGSSEDVVEKLRQIKKSVELASLSSEKPIDLKALVLEIFEDSNISSDVHKQCQDDLEQLKREFDQYRQKFYSLQQSPVQSLNSDGSRELEWKSQLKRYNERIANLHGHMEEMENSHKKEVESQKKGYMQQLEKLKQKLNEAESLRKKQVTNLETQLKKQRERVLLVVDEKNQELAELRESLSSMAPRRVSTDKVTEGDGVVLHYSEELARRDVELSRLRKEKLKIEAELRDIRREMAQLVAHEQHLTSLLQSQLQRFEQCQSREGANLEYLKNVVYNFLLSSDSNSKTHMLNAITAVLKFSDAEKAKIVQNSWWHSQK</sequence>
<evidence type="ECO:0000256" key="1">
    <source>
        <dbReference type="ARBA" id="ARBA00004184"/>
    </source>
</evidence>
<feature type="compositionally biased region" description="Polar residues" evidence="7">
    <location>
        <begin position="53"/>
        <end position="62"/>
    </location>
</feature>
<organism evidence="9 10">
    <name type="scientific">Nesidiocoris tenuis</name>
    <dbReference type="NCBI Taxonomy" id="355587"/>
    <lineage>
        <taxon>Eukaryota</taxon>
        <taxon>Metazoa</taxon>
        <taxon>Ecdysozoa</taxon>
        <taxon>Arthropoda</taxon>
        <taxon>Hexapoda</taxon>
        <taxon>Insecta</taxon>
        <taxon>Pterygota</taxon>
        <taxon>Neoptera</taxon>
        <taxon>Paraneoptera</taxon>
        <taxon>Hemiptera</taxon>
        <taxon>Heteroptera</taxon>
        <taxon>Panheteroptera</taxon>
        <taxon>Cimicomorpha</taxon>
        <taxon>Miridae</taxon>
        <taxon>Dicyphina</taxon>
        <taxon>Nesidiocoris</taxon>
    </lineage>
</organism>
<name>A0ABN7APY1_9HEMI</name>
<dbReference type="PANTHER" id="PTHR23157:SF25">
    <property type="entry name" value="GRIP AND COILED-COIL DOMAIN-CONTAINING PROTEIN 1"/>
    <property type="match status" value="1"/>
</dbReference>